<evidence type="ECO:0000256" key="1">
    <source>
        <dbReference type="SAM" id="Phobius"/>
    </source>
</evidence>
<feature type="transmembrane region" description="Helical" evidence="1">
    <location>
        <begin position="17"/>
        <end position="36"/>
    </location>
</feature>
<protein>
    <submittedName>
        <fullName evidence="2">Uncharacterized protein</fullName>
    </submittedName>
</protein>
<proteinExistence type="predicted"/>
<dbReference type="EMBL" id="BPTR01000001">
    <property type="protein sequence ID" value="GJG28180.1"/>
    <property type="molecule type" value="Genomic_DNA"/>
</dbReference>
<keyword evidence="1" id="KW-0812">Transmembrane</keyword>
<dbReference type="AlphaFoldDB" id="A0AA37MDS2"/>
<dbReference type="Proteomes" id="UP000887043">
    <property type="component" value="Unassembled WGS sequence"/>
</dbReference>
<dbReference type="RefSeq" id="WP_006282058.1">
    <property type="nucleotide sequence ID" value="NZ_BPTR01000001.1"/>
</dbReference>
<organism evidence="2 3">
    <name type="scientific">Segatella bryantii</name>
    <name type="common">Prevotella bryantii</name>
    <dbReference type="NCBI Taxonomy" id="77095"/>
    <lineage>
        <taxon>Bacteria</taxon>
        <taxon>Pseudomonadati</taxon>
        <taxon>Bacteroidota</taxon>
        <taxon>Bacteroidia</taxon>
        <taxon>Bacteroidales</taxon>
        <taxon>Prevotellaceae</taxon>
        <taxon>Segatella</taxon>
    </lineage>
</organism>
<name>A0AA37MDS2_SEGBR</name>
<comment type="caution">
    <text evidence="2">The sequence shown here is derived from an EMBL/GenBank/DDBJ whole genome shotgun (WGS) entry which is preliminary data.</text>
</comment>
<keyword evidence="1" id="KW-1133">Transmembrane helix</keyword>
<keyword evidence="1" id="KW-0472">Membrane</keyword>
<evidence type="ECO:0000313" key="3">
    <source>
        <dbReference type="Proteomes" id="UP000887043"/>
    </source>
</evidence>
<feature type="transmembrane region" description="Helical" evidence="1">
    <location>
        <begin position="137"/>
        <end position="158"/>
    </location>
</feature>
<feature type="transmembrane region" description="Helical" evidence="1">
    <location>
        <begin position="98"/>
        <end position="117"/>
    </location>
</feature>
<accession>A0AA37MDS2</accession>
<sequence>MKIESVKQWSTEKISQYILYVLVGLIVLIFILFYLIGFDLPFLDNPAFNAPLFTDGVIALMWLMLIFALGLVVWSFVKSYRSQTKVDQIVNGIPATKISYVVWGVTFVLMVLTFLFTPTSPVIVNGKLFQEWFSLKLSGMFVYTSILLLVIAIATVVFGSTRYIRRNTHQDVHKA</sequence>
<gene>
    <name evidence="2" type="ORF">PRRU23_18800</name>
</gene>
<evidence type="ECO:0000313" key="2">
    <source>
        <dbReference type="EMBL" id="GJG28180.1"/>
    </source>
</evidence>
<reference evidence="2" key="1">
    <citation type="submission" date="2021-08" db="EMBL/GenBank/DDBJ databases">
        <title>Prevotella lacticifex sp. nov., isolated from rumen of cow.</title>
        <authorList>
            <person name="Shinkai T."/>
            <person name="Ikeyama N."/>
            <person name="Kumagai M."/>
            <person name="Ohmori H."/>
            <person name="Sakamoto M."/>
            <person name="Ohkuma M."/>
            <person name="Mitsumori M."/>
        </authorList>
    </citation>
    <scope>NUCLEOTIDE SEQUENCE</scope>
    <source>
        <strain evidence="2">DSM 11371</strain>
    </source>
</reference>
<feature type="transmembrane region" description="Helical" evidence="1">
    <location>
        <begin position="56"/>
        <end position="77"/>
    </location>
</feature>